<comment type="caution">
    <text evidence="1">The sequence shown here is derived from an EMBL/GenBank/DDBJ whole genome shotgun (WGS) entry which is preliminary data.</text>
</comment>
<reference evidence="1 2" key="1">
    <citation type="submission" date="2024-02" db="EMBL/GenBank/DDBJ databases">
        <title>Discinaceae phylogenomics.</title>
        <authorList>
            <person name="Dirks A.C."/>
            <person name="James T.Y."/>
        </authorList>
    </citation>
    <scope>NUCLEOTIDE SEQUENCE [LARGE SCALE GENOMIC DNA]</scope>
    <source>
        <strain evidence="1 2">ACD0624</strain>
    </source>
</reference>
<sequence length="115" mass="12536">MTYVVGSQTSTNLHDELNWTNEVEQEFEDQVLLLLLHLIETILLAALLDLGGSKTSASVSLEKIFRDRASARASNGLLLIDSLIVTVLGLEVINQLINTGYVCQGVGAHPKTQDM</sequence>
<organism evidence="1 2">
    <name type="scientific">Discina gigas</name>
    <dbReference type="NCBI Taxonomy" id="1032678"/>
    <lineage>
        <taxon>Eukaryota</taxon>
        <taxon>Fungi</taxon>
        <taxon>Dikarya</taxon>
        <taxon>Ascomycota</taxon>
        <taxon>Pezizomycotina</taxon>
        <taxon>Pezizomycetes</taxon>
        <taxon>Pezizales</taxon>
        <taxon>Discinaceae</taxon>
        <taxon>Discina</taxon>
    </lineage>
</organism>
<proteinExistence type="predicted"/>
<gene>
    <name evidence="1" type="ORF">Q9L58_005467</name>
</gene>
<evidence type="ECO:0000313" key="2">
    <source>
        <dbReference type="Proteomes" id="UP001447188"/>
    </source>
</evidence>
<protein>
    <submittedName>
        <fullName evidence="1">Uncharacterized protein</fullName>
    </submittedName>
</protein>
<accession>A0ABR3GI24</accession>
<name>A0ABR3GI24_9PEZI</name>
<dbReference type="Proteomes" id="UP001447188">
    <property type="component" value="Unassembled WGS sequence"/>
</dbReference>
<keyword evidence="2" id="KW-1185">Reference proteome</keyword>
<dbReference type="EMBL" id="JBBBZM010000067">
    <property type="protein sequence ID" value="KAL0635536.1"/>
    <property type="molecule type" value="Genomic_DNA"/>
</dbReference>
<evidence type="ECO:0000313" key="1">
    <source>
        <dbReference type="EMBL" id="KAL0635536.1"/>
    </source>
</evidence>